<feature type="transmembrane region" description="Helical" evidence="1">
    <location>
        <begin position="27"/>
        <end position="48"/>
    </location>
</feature>
<dbReference type="RefSeq" id="WP_038561173.1">
    <property type="nucleotide sequence ID" value="NZ_CP007521.1"/>
</dbReference>
<evidence type="ECO:0008006" key="4">
    <source>
        <dbReference type="Google" id="ProtNLM"/>
    </source>
</evidence>
<evidence type="ECO:0000313" key="3">
    <source>
        <dbReference type="Proteomes" id="UP000027088"/>
    </source>
</evidence>
<feature type="transmembrane region" description="Helical" evidence="1">
    <location>
        <begin position="260"/>
        <end position="281"/>
    </location>
</feature>
<name>A0A059XRA9_9BACT</name>
<organism evidence="2 3">
    <name type="scientific">Mycoplasmopsis californica</name>
    <dbReference type="NCBI Taxonomy" id="2113"/>
    <lineage>
        <taxon>Bacteria</taxon>
        <taxon>Bacillati</taxon>
        <taxon>Mycoplasmatota</taxon>
        <taxon>Mycoplasmoidales</taxon>
        <taxon>Metamycoplasmataceae</taxon>
        <taxon>Mycoplasmopsis</taxon>
    </lineage>
</organism>
<feature type="transmembrane region" description="Helical" evidence="1">
    <location>
        <begin position="60"/>
        <end position="83"/>
    </location>
</feature>
<feature type="transmembrane region" description="Helical" evidence="1">
    <location>
        <begin position="200"/>
        <end position="220"/>
    </location>
</feature>
<dbReference type="KEGG" id="mcr:MCFN_00690"/>
<feature type="transmembrane region" description="Helical" evidence="1">
    <location>
        <begin position="122"/>
        <end position="143"/>
    </location>
</feature>
<dbReference type="EMBL" id="CP007521">
    <property type="protein sequence ID" value="AIA29303.1"/>
    <property type="molecule type" value="Genomic_DNA"/>
</dbReference>
<gene>
    <name evidence="2" type="ORF">MCFN_00690</name>
</gene>
<dbReference type="Proteomes" id="UP000027088">
    <property type="component" value="Chromosome"/>
</dbReference>
<evidence type="ECO:0000256" key="1">
    <source>
        <dbReference type="SAM" id="Phobius"/>
    </source>
</evidence>
<evidence type="ECO:0000313" key="2">
    <source>
        <dbReference type="EMBL" id="AIA29303.1"/>
    </source>
</evidence>
<keyword evidence="1" id="KW-0472">Membrane</keyword>
<keyword evidence="1" id="KW-0812">Transmembrane</keyword>
<dbReference type="AlphaFoldDB" id="A0A059XRA9"/>
<dbReference type="Gene3D" id="1.10.1760.20">
    <property type="match status" value="1"/>
</dbReference>
<dbReference type="eggNOG" id="ENOG5030MMT">
    <property type="taxonomic scope" value="Bacteria"/>
</dbReference>
<feature type="transmembrane region" description="Helical" evidence="1">
    <location>
        <begin position="95"/>
        <end position="115"/>
    </location>
</feature>
<accession>A0A059XRA9</accession>
<sequence>MNETQIEKKEFFSINLKKLFKFTVFEIVLSAILLAAHIIVIMFAKFTILRIIPIGLENILYIFYGIILGPFKGALLAILGDTIPMLLTGSIGQWFWLYAITPPLIAIVSWVYSVVFKSNKIVAITVSTLLTFVSLAIVFYVYFKYSETDGTFKINSSKKNPIFAPKNLIIWMIALYIFLSLAVSGLCIKLYSATKNDKWLNYLMIMSLVIIISIVFRWIIGPIQYIEYYNYFKAPNSKAGLKYYSLEYILLFTKIVIKDLFVIPIYIIVLTPIYNAVYLLNNKHKSEQNTRYL</sequence>
<reference evidence="2 3" key="1">
    <citation type="journal article" date="2014" name="Genome Announc.">
        <title>Complete Genome Sequence of the Bovine Mastitis Pathogen Mycoplasma californicum Strain ST-6T (ATCC 33461T).</title>
        <authorList>
            <person name="Calcutt M.J."/>
            <person name="Foecking M.F."/>
            <person name="Fox L.K."/>
        </authorList>
    </citation>
    <scope>NUCLEOTIDE SEQUENCE [LARGE SCALE GENOMIC DNA]</scope>
    <source>
        <strain evidence="2 3">ST-6</strain>
    </source>
</reference>
<keyword evidence="1" id="KW-1133">Transmembrane helix</keyword>
<keyword evidence="3" id="KW-1185">Reference proteome</keyword>
<proteinExistence type="predicted"/>
<feature type="transmembrane region" description="Helical" evidence="1">
    <location>
        <begin position="168"/>
        <end position="188"/>
    </location>
</feature>
<protein>
    <recommendedName>
        <fullName evidence="4">ECF transporter S component</fullName>
    </recommendedName>
</protein>